<gene>
    <name evidence="8" type="ORF">G7070_02495</name>
</gene>
<dbReference type="Proteomes" id="UP000501058">
    <property type="component" value="Chromosome"/>
</dbReference>
<sequence>MGRVWLRWLLLAAFVVAIGFTFVSLGNWQLDRLDQRRDRNANVVAHEQAAVLPFEQAFDHPITETDQWQRVQVTGTFLADRQLQVRYRSLGDQTGWELVTPLQTASGQTVLVDRGFIVRPAAEDFPRVFPAPPSGEVTVVGYVRRNEQGKPNATTPTENTVRLINSDAIAPWLGRPLVNGYISALTVDPPQSEGLAPITPPALDEGPHLSYALQWFSFAAIAGFGLVVLIRNDVRDRKRAAARAAKEASAGRRSDADPRDGQRVDADPHNGRPAGDVVAAGEASDAGSPERERDDARVASLEEDPARPRTH</sequence>
<evidence type="ECO:0000256" key="5">
    <source>
        <dbReference type="ARBA" id="ARBA00023136"/>
    </source>
</evidence>
<comment type="similarity">
    <text evidence="2 6">Belongs to the SURF1 family.</text>
</comment>
<feature type="region of interest" description="Disordered" evidence="7">
    <location>
        <begin position="244"/>
        <end position="311"/>
    </location>
</feature>
<dbReference type="PROSITE" id="PS50895">
    <property type="entry name" value="SURF1"/>
    <property type="match status" value="1"/>
</dbReference>
<feature type="compositionally biased region" description="Basic and acidic residues" evidence="7">
    <location>
        <begin position="288"/>
        <end position="297"/>
    </location>
</feature>
<dbReference type="Pfam" id="PF02104">
    <property type="entry name" value="SURF1"/>
    <property type="match status" value="1"/>
</dbReference>
<dbReference type="KEGG" id="prv:G7070_02495"/>
<dbReference type="InterPro" id="IPR002994">
    <property type="entry name" value="Surf1/Shy1"/>
</dbReference>
<keyword evidence="3 6" id="KW-0812">Transmembrane</keyword>
<keyword evidence="4 6" id="KW-1133">Transmembrane helix</keyword>
<dbReference type="PANTHER" id="PTHR23427">
    <property type="entry name" value="SURFEIT LOCUS PROTEIN"/>
    <property type="match status" value="1"/>
</dbReference>
<evidence type="ECO:0000313" key="8">
    <source>
        <dbReference type="EMBL" id="QIK71358.1"/>
    </source>
</evidence>
<feature type="transmembrane region" description="Helical" evidence="6">
    <location>
        <begin position="211"/>
        <end position="230"/>
    </location>
</feature>
<organism evidence="8 9">
    <name type="scientific">Propioniciclava coleopterorum</name>
    <dbReference type="NCBI Taxonomy" id="2714937"/>
    <lineage>
        <taxon>Bacteria</taxon>
        <taxon>Bacillati</taxon>
        <taxon>Actinomycetota</taxon>
        <taxon>Actinomycetes</taxon>
        <taxon>Propionibacteriales</taxon>
        <taxon>Propionibacteriaceae</taxon>
        <taxon>Propioniciclava</taxon>
    </lineage>
</organism>
<evidence type="ECO:0000256" key="1">
    <source>
        <dbReference type="ARBA" id="ARBA00004370"/>
    </source>
</evidence>
<evidence type="ECO:0000256" key="6">
    <source>
        <dbReference type="RuleBase" id="RU363076"/>
    </source>
</evidence>
<dbReference type="AlphaFoldDB" id="A0A6G7Y3Y7"/>
<comment type="caution">
    <text evidence="6">Lacks conserved residue(s) required for the propagation of feature annotation.</text>
</comment>
<evidence type="ECO:0000256" key="2">
    <source>
        <dbReference type="ARBA" id="ARBA00007165"/>
    </source>
</evidence>
<name>A0A6G7Y3Y7_9ACTN</name>
<proteinExistence type="inferred from homology"/>
<evidence type="ECO:0000256" key="3">
    <source>
        <dbReference type="ARBA" id="ARBA00022692"/>
    </source>
</evidence>
<dbReference type="RefSeq" id="WP_166231718.1">
    <property type="nucleotide sequence ID" value="NZ_CP049865.1"/>
</dbReference>
<accession>A0A6G7Y3Y7</accession>
<keyword evidence="6" id="KW-1003">Cell membrane</keyword>
<protein>
    <recommendedName>
        <fullName evidence="6">SURF1-like protein</fullName>
    </recommendedName>
</protein>
<keyword evidence="9" id="KW-1185">Reference proteome</keyword>
<dbReference type="PANTHER" id="PTHR23427:SF2">
    <property type="entry name" value="SURFEIT LOCUS PROTEIN 1"/>
    <property type="match status" value="1"/>
</dbReference>
<reference evidence="8 9" key="1">
    <citation type="submission" date="2020-03" db="EMBL/GenBank/DDBJ databases">
        <title>Propioniciclava sp. nov., isolated from Hydrophilus acuminatus.</title>
        <authorList>
            <person name="Hyun D.-W."/>
            <person name="Bae J.-W."/>
        </authorList>
    </citation>
    <scope>NUCLEOTIDE SEQUENCE [LARGE SCALE GENOMIC DNA]</scope>
    <source>
        <strain evidence="8 9">HDW11</strain>
    </source>
</reference>
<dbReference type="CDD" id="cd06662">
    <property type="entry name" value="SURF1"/>
    <property type="match status" value="1"/>
</dbReference>
<evidence type="ECO:0000313" key="9">
    <source>
        <dbReference type="Proteomes" id="UP000501058"/>
    </source>
</evidence>
<comment type="subcellular location">
    <subcellularLocation>
        <location evidence="6">Cell membrane</location>
        <topology evidence="6">Multi-pass membrane protein</topology>
    </subcellularLocation>
    <subcellularLocation>
        <location evidence="1">Membrane</location>
    </subcellularLocation>
</comment>
<dbReference type="GO" id="GO:0005886">
    <property type="term" value="C:plasma membrane"/>
    <property type="evidence" value="ECO:0007669"/>
    <property type="project" value="UniProtKB-SubCell"/>
</dbReference>
<dbReference type="EMBL" id="CP049865">
    <property type="protein sequence ID" value="QIK71358.1"/>
    <property type="molecule type" value="Genomic_DNA"/>
</dbReference>
<evidence type="ECO:0000256" key="7">
    <source>
        <dbReference type="SAM" id="MobiDB-lite"/>
    </source>
</evidence>
<feature type="compositionally biased region" description="Basic and acidic residues" evidence="7">
    <location>
        <begin position="244"/>
        <end position="270"/>
    </location>
</feature>
<keyword evidence="5 6" id="KW-0472">Membrane</keyword>
<evidence type="ECO:0000256" key="4">
    <source>
        <dbReference type="ARBA" id="ARBA00022989"/>
    </source>
</evidence>
<dbReference type="InterPro" id="IPR045214">
    <property type="entry name" value="Surf1/Surf4"/>
</dbReference>